<keyword evidence="1" id="KW-1188">Viral release from host cell</keyword>
<feature type="compositionally biased region" description="Low complexity" evidence="2">
    <location>
        <begin position="517"/>
        <end position="538"/>
    </location>
</feature>
<feature type="region of interest" description="Disordered" evidence="2">
    <location>
        <begin position="486"/>
        <end position="538"/>
    </location>
</feature>
<sequence>MVQFFGFEIKKKDEEPLQSFAPEIKDDGAVVVAAGGAYGTFIDLDGTARTEAELVAKYREISLQPEIEMAVDDIVNEAIDTDADDVVQINLDKLKYSDAVKNRIKDEFDLILDLLNFQTEAYDLFKRWYIDGRMYYHIIIDEKNPRDGIKELRYLDPRKVRKVREVKRIPKGGITVTETKREYFVYNERSFLPAGGNAGVPMDSNSANGLRIALDSIVHCTSGLMDKNNMMVYSYLQKAIRPLNQLRTLEDATVIYRISRAPERRIFYIDVGNLPKIKAEQYVRDMMVRHKNKLVYDASTGEVRDDRKYMTMLEDYWLPRREGNRGTEITTLPAGQNLGELQDVQYFQKKLFQALNVPMSRLEAGQAGFNLGRSSEITRDEVKFTKFIGRLRRRFSHLLLKTLEKQLVLKGVVSESDWPEIKNAINFDFTIDNHFEEFKDAEVLNNRLQTLNNIMPFVGRYYSDLWVRKNVLQQTDEEIAEMMDEMGEEKSPMPTQGPDGQMQQQAPMANRPDVETNQQAAANVGGAGGAEQQNALQQ</sequence>
<dbReference type="GO" id="GO:0019076">
    <property type="term" value="P:viral release from host cell"/>
    <property type="evidence" value="ECO:0007669"/>
    <property type="project" value="UniProtKB-UniRule"/>
</dbReference>
<gene>
    <name evidence="3" type="ORF">UFOVP245_83</name>
</gene>
<keyword evidence="1" id="KW-0946">Virion</keyword>
<keyword evidence="1" id="KW-0231">Viral genome packaging</keyword>
<dbReference type="EMBL" id="LR798287">
    <property type="protein sequence ID" value="CAB5221151.1"/>
    <property type="molecule type" value="Genomic_DNA"/>
</dbReference>
<keyword evidence="1" id="KW-1171">Viral genome ejection through host cell envelope</keyword>
<organism evidence="3">
    <name type="scientific">uncultured Caudovirales phage</name>
    <dbReference type="NCBI Taxonomy" id="2100421"/>
    <lineage>
        <taxon>Viruses</taxon>
        <taxon>Duplodnaviria</taxon>
        <taxon>Heunggongvirae</taxon>
        <taxon>Uroviricota</taxon>
        <taxon>Caudoviricetes</taxon>
        <taxon>Peduoviridae</taxon>
        <taxon>Maltschvirus</taxon>
        <taxon>Maltschvirus maltsch</taxon>
    </lineage>
</organism>
<dbReference type="Pfam" id="PF07230">
    <property type="entry name" value="Portal_T4"/>
    <property type="match status" value="1"/>
</dbReference>
<proteinExistence type="inferred from homology"/>
<keyword evidence="1" id="KW-0167">Capsid protein</keyword>
<keyword evidence="1" id="KW-1162">Viral penetration into host cytoplasm</keyword>
<keyword evidence="1" id="KW-1160">Virus entry into host cell</keyword>
<comment type="subcellular location">
    <subcellularLocation>
        <location evidence="1">Virion</location>
    </subcellularLocation>
    <text evidence="1">Located at a unique 5-fold vertex of the icosahedral capsid.</text>
</comment>
<dbReference type="GO" id="GO:0019072">
    <property type="term" value="P:viral genome packaging"/>
    <property type="evidence" value="ECO:0007669"/>
    <property type="project" value="UniProtKB-UniRule"/>
</dbReference>
<dbReference type="HAMAP" id="MF_04114">
    <property type="entry name" value="PORTAL_T4"/>
    <property type="match status" value="1"/>
</dbReference>
<reference evidence="3" key="1">
    <citation type="submission" date="2020-05" db="EMBL/GenBank/DDBJ databases">
        <authorList>
            <person name="Chiriac C."/>
            <person name="Salcher M."/>
            <person name="Ghai R."/>
            <person name="Kavagutti S V."/>
        </authorList>
    </citation>
    <scope>NUCLEOTIDE SEQUENCE</scope>
</reference>
<name>A0A6J7WT56_9CAUD</name>
<evidence type="ECO:0000256" key="1">
    <source>
        <dbReference type="HAMAP-Rule" id="MF_04114"/>
    </source>
</evidence>
<dbReference type="InterPro" id="IPR010823">
    <property type="entry name" value="Portal_Gp20"/>
</dbReference>
<comment type="subunit">
    <text evidence="1">Homododecamer. Interacts with the large terminase subunit. Interacts with the major capsid protein. Interacts with the capsid vertex protein.</text>
</comment>
<evidence type="ECO:0000313" key="3">
    <source>
        <dbReference type="EMBL" id="CAB5221151.1"/>
    </source>
</evidence>
<comment type="similarity">
    <text evidence="1">Belongs to the Tevenvirinae portal protein family.</text>
</comment>
<accession>A0A6J7WT56</accession>
<evidence type="ECO:0000256" key="2">
    <source>
        <dbReference type="SAM" id="MobiDB-lite"/>
    </source>
</evidence>
<comment type="function">
    <text evidence="1">Forms the portal vertex of the capsid. This portal plays critical roles in head assembly, genome packaging, neck/tail attachment, and genome ejection. The portal protein multimerizes as a single ring-shaped homododecamer arranged around a central channel. Binds to the terminase subunits to form the packaging machine.</text>
</comment>
<dbReference type="GO" id="GO:0019028">
    <property type="term" value="C:viral capsid"/>
    <property type="evidence" value="ECO:0007669"/>
    <property type="project" value="UniProtKB-UniRule"/>
</dbReference>
<keyword evidence="1" id="KW-1242">Viral contractile tail ejection system</keyword>
<keyword evidence="1" id="KW-0118">Viral capsid assembly</keyword>
<protein>
    <recommendedName>
        <fullName evidence="1">Portal protein</fullName>
    </recommendedName>
    <alternativeName>
        <fullName evidence="1">gp20</fullName>
    </alternativeName>
</protein>
<dbReference type="GO" id="GO:0099000">
    <property type="term" value="P:symbiont genome ejection through host cell envelope, contractile tail mechanism"/>
    <property type="evidence" value="ECO:0007669"/>
    <property type="project" value="UniProtKB-UniRule"/>
</dbReference>